<name>A0A2N7FH66_VIBSP</name>
<dbReference type="PANTHER" id="PTHR39166:SF1">
    <property type="entry name" value="BLL1166 PROTEIN"/>
    <property type="match status" value="1"/>
</dbReference>
<gene>
    <name evidence="1" type="ORF">BCU17_02295</name>
</gene>
<evidence type="ECO:0000313" key="2">
    <source>
        <dbReference type="Proteomes" id="UP000235330"/>
    </source>
</evidence>
<dbReference type="AlphaFoldDB" id="A0A2N7FH66"/>
<reference evidence="2" key="1">
    <citation type="submission" date="2016-07" db="EMBL/GenBank/DDBJ databases">
        <title>Nontailed viruses are major unrecognized killers of bacteria in the ocean.</title>
        <authorList>
            <person name="Kauffman K."/>
            <person name="Hussain F."/>
            <person name="Yang J."/>
            <person name="Arevalo P."/>
            <person name="Brown J."/>
            <person name="Cutler M."/>
            <person name="Kelly L."/>
            <person name="Polz M.F."/>
        </authorList>
    </citation>
    <scope>NUCLEOTIDE SEQUENCE [LARGE SCALE GENOMIC DNA]</scope>
    <source>
        <strain evidence="2">10N.261.55.E11</strain>
    </source>
</reference>
<organism evidence="1 2">
    <name type="scientific">Vibrio splendidus</name>
    <dbReference type="NCBI Taxonomy" id="29497"/>
    <lineage>
        <taxon>Bacteria</taxon>
        <taxon>Pseudomonadati</taxon>
        <taxon>Pseudomonadota</taxon>
        <taxon>Gammaproteobacteria</taxon>
        <taxon>Vibrionales</taxon>
        <taxon>Vibrionaceae</taxon>
        <taxon>Vibrio</taxon>
    </lineage>
</organism>
<dbReference type="Proteomes" id="UP000235330">
    <property type="component" value="Unassembled WGS sequence"/>
</dbReference>
<comment type="caution">
    <text evidence="1">The sequence shown here is derived from an EMBL/GenBank/DDBJ whole genome shotgun (WGS) entry which is preliminary data.</text>
</comment>
<sequence>MSELLADRIVRLIKQDPLRMQVLDCVSQLGLPQCYIAAGFVRNLVWDYLHGYVSPTPLNDIDVIYFDPNDTSYESALRYEVQLQEWLPELNWQVRNQANMHPRNGDEPYQGSLDAMSYWPEKETAVAVKQSPTGEIECISAFGLESLFDLKITPNPNRSKDVFDQRVQSKNWLTHWPKLTISHSELMSGYSQLAARFKMKTID</sequence>
<dbReference type="EMBL" id="MCWU01000013">
    <property type="protein sequence ID" value="PMJ68632.1"/>
    <property type="molecule type" value="Genomic_DNA"/>
</dbReference>
<protein>
    <submittedName>
        <fullName evidence="1">Nitrate reductase</fullName>
    </submittedName>
</protein>
<dbReference type="InterPro" id="IPR009267">
    <property type="entry name" value="NTP_transf_6"/>
</dbReference>
<dbReference type="Pfam" id="PF06042">
    <property type="entry name" value="NTP_transf_6"/>
    <property type="match status" value="1"/>
</dbReference>
<dbReference type="PANTHER" id="PTHR39166">
    <property type="entry name" value="BLL1166 PROTEIN"/>
    <property type="match status" value="1"/>
</dbReference>
<accession>A0A2N7FH66</accession>
<proteinExistence type="predicted"/>
<dbReference type="RefSeq" id="WP_102515884.1">
    <property type="nucleotide sequence ID" value="NZ_CAWNSM010000013.1"/>
</dbReference>
<evidence type="ECO:0000313" key="1">
    <source>
        <dbReference type="EMBL" id="PMJ68632.1"/>
    </source>
</evidence>